<evidence type="ECO:0000313" key="3">
    <source>
        <dbReference type="Proteomes" id="UP001254165"/>
    </source>
</evidence>
<accession>A0ABU3NP38</accession>
<feature type="domain" description="HTH luxR-type" evidence="1">
    <location>
        <begin position="213"/>
        <end position="277"/>
    </location>
</feature>
<name>A0ABU3NP38_9CHLR</name>
<protein>
    <submittedName>
        <fullName evidence="2">CRISPR-associated ring nuclease</fullName>
    </submittedName>
</protein>
<dbReference type="SMART" id="SM00421">
    <property type="entry name" value="HTH_LUXR"/>
    <property type="match status" value="1"/>
</dbReference>
<dbReference type="Pfam" id="PF09623">
    <property type="entry name" value="Cas_NE0113"/>
    <property type="match status" value="1"/>
</dbReference>
<gene>
    <name evidence="2" type="ORF">QYE77_10090</name>
</gene>
<dbReference type="InterPro" id="IPR000792">
    <property type="entry name" value="Tscrpt_reg_LuxR_C"/>
</dbReference>
<dbReference type="Gene3D" id="1.10.10.10">
    <property type="entry name" value="Winged helix-like DNA-binding domain superfamily/Winged helix DNA-binding domain"/>
    <property type="match status" value="1"/>
</dbReference>
<evidence type="ECO:0000259" key="1">
    <source>
        <dbReference type="SMART" id="SM00421"/>
    </source>
</evidence>
<proteinExistence type="predicted"/>
<reference evidence="2 3" key="1">
    <citation type="submission" date="2023-07" db="EMBL/GenBank/DDBJ databases">
        <title>Novel species of Thermanaerothrix with wide hydrolytic capabilities.</title>
        <authorList>
            <person name="Zayulina K.S."/>
            <person name="Podosokorskaya O.A."/>
            <person name="Elcheninov A.G."/>
        </authorList>
    </citation>
    <scope>NUCLEOTIDE SEQUENCE [LARGE SCALE GENOMIC DNA]</scope>
    <source>
        <strain evidence="2 3">4228-RoL</strain>
    </source>
</reference>
<dbReference type="InterPro" id="IPR016032">
    <property type="entry name" value="Sig_transdc_resp-reg_C-effctor"/>
</dbReference>
<dbReference type="RefSeq" id="WP_315625283.1">
    <property type="nucleotide sequence ID" value="NZ_JAUHMF010000002.1"/>
</dbReference>
<comment type="caution">
    <text evidence="2">The sequence shown here is derived from an EMBL/GenBank/DDBJ whole genome shotgun (WGS) entry which is preliminary data.</text>
</comment>
<dbReference type="Proteomes" id="UP001254165">
    <property type="component" value="Unassembled WGS sequence"/>
</dbReference>
<evidence type="ECO:0000313" key="2">
    <source>
        <dbReference type="EMBL" id="MDT8898620.1"/>
    </source>
</evidence>
<dbReference type="InterPro" id="IPR036388">
    <property type="entry name" value="WH-like_DNA-bd_sf"/>
</dbReference>
<dbReference type="InterPro" id="IPR019092">
    <property type="entry name" value="SSO2081-like_dom"/>
</dbReference>
<keyword evidence="3" id="KW-1185">Reference proteome</keyword>
<sequence>MPAKCALIATLGTEPQVVTAGLDLLLDRQEPVSRVEVIHTGGNATIEQAVETLRTAFAMPPYRDRITLDLTPIQDRNGRIVSDVETPSAIQWAFRVLYRSVWRAKQNGERLHLLLAGGRKTLSVFALVTAQLLFDKEDALWHLYSAGEFLASRRLHPQPGDEVHLIPIPVPLREALSPALTHLRGIEDPYEALAHLQRLDLEKRTREAQIFVETVLTWGERRVVERLVREGLSDAALAQTLHLSQRTVEQHLRSAYSKAAVHWGLEDVNRAQLVALLGLYFQYQQDKNTGKPS</sequence>
<dbReference type="EMBL" id="JAUHMF010000002">
    <property type="protein sequence ID" value="MDT8898620.1"/>
    <property type="molecule type" value="Genomic_DNA"/>
</dbReference>
<dbReference type="SUPFAM" id="SSF46894">
    <property type="entry name" value="C-terminal effector domain of the bipartite response regulators"/>
    <property type="match status" value="1"/>
</dbReference>
<organism evidence="2 3">
    <name type="scientific">Thermanaerothrix solaris</name>
    <dbReference type="NCBI Taxonomy" id="3058434"/>
    <lineage>
        <taxon>Bacteria</taxon>
        <taxon>Bacillati</taxon>
        <taxon>Chloroflexota</taxon>
        <taxon>Anaerolineae</taxon>
        <taxon>Anaerolineales</taxon>
        <taxon>Anaerolineaceae</taxon>
        <taxon>Thermanaerothrix</taxon>
    </lineage>
</organism>